<gene>
    <name evidence="10" type="ORF">BDW02DRAFT_509326</name>
</gene>
<feature type="transmembrane region" description="Helical" evidence="8">
    <location>
        <begin position="402"/>
        <end position="422"/>
    </location>
</feature>
<comment type="similarity">
    <text evidence="2 7">Belongs to the major facilitator superfamily. Sugar transporter (TC 2.A.1.1) family.</text>
</comment>
<dbReference type="FunFam" id="1.20.1250.20:FF:000117">
    <property type="entry name" value="MFS hexose transporter"/>
    <property type="match status" value="1"/>
</dbReference>
<feature type="transmembrane region" description="Helical" evidence="8">
    <location>
        <begin position="45"/>
        <end position="66"/>
    </location>
</feature>
<evidence type="ECO:0000256" key="7">
    <source>
        <dbReference type="RuleBase" id="RU003346"/>
    </source>
</evidence>
<feature type="transmembrane region" description="Helical" evidence="8">
    <location>
        <begin position="363"/>
        <end position="382"/>
    </location>
</feature>
<dbReference type="InterPro" id="IPR050360">
    <property type="entry name" value="MFS_Sugar_Transporters"/>
</dbReference>
<feature type="domain" description="Major facilitator superfamily (MFS) profile" evidence="9">
    <location>
        <begin position="48"/>
        <end position="488"/>
    </location>
</feature>
<keyword evidence="11" id="KW-1185">Reference proteome</keyword>
<feature type="transmembrane region" description="Helical" evidence="8">
    <location>
        <begin position="434"/>
        <end position="451"/>
    </location>
</feature>
<dbReference type="InterPro" id="IPR020846">
    <property type="entry name" value="MFS_dom"/>
</dbReference>
<feature type="transmembrane region" description="Helical" evidence="8">
    <location>
        <begin position="297"/>
        <end position="319"/>
    </location>
</feature>
<dbReference type="PANTHER" id="PTHR48022">
    <property type="entry name" value="PLASTIDIC GLUCOSE TRANSPORTER 4"/>
    <property type="match status" value="1"/>
</dbReference>
<dbReference type="EMBL" id="ML975429">
    <property type="protein sequence ID" value="KAF1829703.1"/>
    <property type="molecule type" value="Genomic_DNA"/>
</dbReference>
<evidence type="ECO:0000256" key="3">
    <source>
        <dbReference type="ARBA" id="ARBA00022448"/>
    </source>
</evidence>
<dbReference type="SUPFAM" id="SSF103473">
    <property type="entry name" value="MFS general substrate transporter"/>
    <property type="match status" value="1"/>
</dbReference>
<protein>
    <submittedName>
        <fullName evidence="10">General substrate transporter</fullName>
    </submittedName>
</protein>
<dbReference type="InterPro" id="IPR005828">
    <property type="entry name" value="MFS_sugar_transport-like"/>
</dbReference>
<keyword evidence="5 8" id="KW-1133">Transmembrane helix</keyword>
<reference evidence="10" key="1">
    <citation type="submission" date="2020-01" db="EMBL/GenBank/DDBJ databases">
        <authorList>
            <consortium name="DOE Joint Genome Institute"/>
            <person name="Haridas S."/>
            <person name="Albert R."/>
            <person name="Binder M."/>
            <person name="Bloem J."/>
            <person name="Labutti K."/>
            <person name="Salamov A."/>
            <person name="Andreopoulos B."/>
            <person name="Baker S.E."/>
            <person name="Barry K."/>
            <person name="Bills G."/>
            <person name="Bluhm B.H."/>
            <person name="Cannon C."/>
            <person name="Castanera R."/>
            <person name="Culley D.E."/>
            <person name="Daum C."/>
            <person name="Ezra D."/>
            <person name="Gonzalez J.B."/>
            <person name="Henrissat B."/>
            <person name="Kuo A."/>
            <person name="Liang C."/>
            <person name="Lipzen A."/>
            <person name="Lutzoni F."/>
            <person name="Magnuson J."/>
            <person name="Mondo S."/>
            <person name="Nolan M."/>
            <person name="Ohm R."/>
            <person name="Pangilinan J."/>
            <person name="Park H.-J."/>
            <person name="Ramirez L."/>
            <person name="Alfaro M."/>
            <person name="Sun H."/>
            <person name="Tritt A."/>
            <person name="Yoshinaga Y."/>
            <person name="Zwiers L.-H."/>
            <person name="Turgeon B.G."/>
            <person name="Goodwin S.B."/>
            <person name="Spatafora J.W."/>
            <person name="Crous P.W."/>
            <person name="Grigoriev I.V."/>
        </authorList>
    </citation>
    <scope>NUCLEOTIDE SEQUENCE</scope>
    <source>
        <strain evidence="10">P77</strain>
    </source>
</reference>
<feature type="transmembrane region" description="Helical" evidence="8">
    <location>
        <begin position="86"/>
        <end position="109"/>
    </location>
</feature>
<dbReference type="AlphaFoldDB" id="A0A6A5K8L0"/>
<organism evidence="10 11">
    <name type="scientific">Decorospora gaudefroyi</name>
    <dbReference type="NCBI Taxonomy" id="184978"/>
    <lineage>
        <taxon>Eukaryota</taxon>
        <taxon>Fungi</taxon>
        <taxon>Dikarya</taxon>
        <taxon>Ascomycota</taxon>
        <taxon>Pezizomycotina</taxon>
        <taxon>Dothideomycetes</taxon>
        <taxon>Pleosporomycetidae</taxon>
        <taxon>Pleosporales</taxon>
        <taxon>Pleosporineae</taxon>
        <taxon>Pleosporaceae</taxon>
        <taxon>Decorospora</taxon>
    </lineage>
</organism>
<keyword evidence="6 8" id="KW-0472">Membrane</keyword>
<feature type="transmembrane region" description="Helical" evidence="8">
    <location>
        <begin position="175"/>
        <end position="195"/>
    </location>
</feature>
<evidence type="ECO:0000313" key="11">
    <source>
        <dbReference type="Proteomes" id="UP000800040"/>
    </source>
</evidence>
<keyword evidence="3 7" id="KW-0813">Transport</keyword>
<comment type="subcellular location">
    <subcellularLocation>
        <location evidence="1">Membrane</location>
        <topology evidence="1">Multi-pass membrane protein</topology>
    </subcellularLocation>
</comment>
<dbReference type="Pfam" id="PF00083">
    <property type="entry name" value="Sugar_tr"/>
    <property type="match status" value="1"/>
</dbReference>
<dbReference type="InterPro" id="IPR036259">
    <property type="entry name" value="MFS_trans_sf"/>
</dbReference>
<dbReference type="Gene3D" id="1.20.1250.20">
    <property type="entry name" value="MFS general substrate transporter like domains"/>
    <property type="match status" value="1"/>
</dbReference>
<evidence type="ECO:0000256" key="8">
    <source>
        <dbReference type="SAM" id="Phobius"/>
    </source>
</evidence>
<dbReference type="Proteomes" id="UP000800040">
    <property type="component" value="Unassembled WGS sequence"/>
</dbReference>
<dbReference type="PROSITE" id="PS50850">
    <property type="entry name" value="MFS"/>
    <property type="match status" value="1"/>
</dbReference>
<dbReference type="PANTHER" id="PTHR48022:SF31">
    <property type="entry name" value="HEXOSE TRANSPORTER"/>
    <property type="match status" value="1"/>
</dbReference>
<evidence type="ECO:0000256" key="4">
    <source>
        <dbReference type="ARBA" id="ARBA00022692"/>
    </source>
</evidence>
<dbReference type="GO" id="GO:0016020">
    <property type="term" value="C:membrane"/>
    <property type="evidence" value="ECO:0007669"/>
    <property type="project" value="UniProtKB-SubCell"/>
</dbReference>
<evidence type="ECO:0000256" key="5">
    <source>
        <dbReference type="ARBA" id="ARBA00022989"/>
    </source>
</evidence>
<accession>A0A6A5K8L0</accession>
<dbReference type="NCBIfam" id="TIGR00879">
    <property type="entry name" value="SP"/>
    <property type="match status" value="1"/>
</dbReference>
<evidence type="ECO:0000259" key="9">
    <source>
        <dbReference type="PROSITE" id="PS50850"/>
    </source>
</evidence>
<name>A0A6A5K8L0_9PLEO</name>
<feature type="transmembrane region" description="Helical" evidence="8">
    <location>
        <begin position="116"/>
        <end position="135"/>
    </location>
</feature>
<proteinExistence type="inferred from homology"/>
<feature type="transmembrane region" description="Helical" evidence="8">
    <location>
        <begin position="463"/>
        <end position="485"/>
    </location>
</feature>
<evidence type="ECO:0000256" key="6">
    <source>
        <dbReference type="ARBA" id="ARBA00023136"/>
    </source>
</evidence>
<dbReference type="OrthoDB" id="6133115at2759"/>
<feature type="transmembrane region" description="Helical" evidence="8">
    <location>
        <begin position="339"/>
        <end position="356"/>
    </location>
</feature>
<evidence type="ECO:0000313" key="10">
    <source>
        <dbReference type="EMBL" id="KAF1829703.1"/>
    </source>
</evidence>
<evidence type="ECO:0000256" key="2">
    <source>
        <dbReference type="ARBA" id="ARBA00010992"/>
    </source>
</evidence>
<sequence length="539" mass="60249">MGLYQKFTPKMGATAKSRDDVEIAQAETPHLAKVNWRSDPGLRKLYFWCFFICIASATTGYDGSMLNNLRILDSWTIYFDDPKGGLLGILVALYSIGSIASLPVAPFIADRFGRKICIAIGCAIMIAAASIQAAAKDLNYFMGGRFLMGFGNSLAQLSSPLLLTELCHPQHRARVTAVYNCLWNVGAIICTWLTFGTKRIDNDWSWRVPALSQAVPSVIQLAAIFFIPESPRWLIAKERHDEALAVLSKYHANGDVNNATVQFEFAEIKETLRLEFLYQKHSSYLDFFKTKGNRYRLMLLMSLGLFSQWSGNGLVSYYATDVYESIGITDGDMQLGITGGLNILSLIVSVSCALLVDRVGRRPLFMTATGSMCITFIVWTIASARQDATESKAAGRAVIAMIWIFSVAYALAWSGLLVAYTVEILPFKIRAKGLMIMNLFIQIALTVNQYVNPYGFDHLEPVWKFYTIYAVWIFLEFVFVTVFYVETRGPTLEEIARIFDGDEAEVGIVDVEKVVQQNIMATGFEKDDNVHVESLRKTS</sequence>
<keyword evidence="4 8" id="KW-0812">Transmembrane</keyword>
<dbReference type="InterPro" id="IPR003663">
    <property type="entry name" value="Sugar/inositol_transpt"/>
</dbReference>
<dbReference type="GO" id="GO:0005351">
    <property type="term" value="F:carbohydrate:proton symporter activity"/>
    <property type="evidence" value="ECO:0007669"/>
    <property type="project" value="TreeGrafter"/>
</dbReference>
<evidence type="ECO:0000256" key="1">
    <source>
        <dbReference type="ARBA" id="ARBA00004141"/>
    </source>
</evidence>